<evidence type="ECO:0000313" key="2">
    <source>
        <dbReference type="EMBL" id="TCM66447.1"/>
    </source>
</evidence>
<feature type="domain" description="AB hydrolase-1" evidence="1">
    <location>
        <begin position="417"/>
        <end position="684"/>
    </location>
</feature>
<protein>
    <submittedName>
        <fullName evidence="2">Pimeloyl-ACP methyl ester carboxylesterase</fullName>
    </submittedName>
</protein>
<dbReference type="InterPro" id="IPR000073">
    <property type="entry name" value="AB_hydrolase_1"/>
</dbReference>
<dbReference type="InterPro" id="IPR029058">
    <property type="entry name" value="AB_hydrolase_fold"/>
</dbReference>
<proteinExistence type="predicted"/>
<evidence type="ECO:0000313" key="3">
    <source>
        <dbReference type="Proteomes" id="UP000294963"/>
    </source>
</evidence>
<comment type="caution">
    <text evidence="2">The sequence shown here is derived from an EMBL/GenBank/DDBJ whole genome shotgun (WGS) entry which is preliminary data.</text>
</comment>
<accession>A0A4R1XQA5</accession>
<dbReference type="SUPFAM" id="SSF53474">
    <property type="entry name" value="alpha/beta-Hydrolases"/>
    <property type="match status" value="1"/>
</dbReference>
<gene>
    <name evidence="2" type="ORF">EC844_11347</name>
</gene>
<organism evidence="2 3">
    <name type="scientific">Acinetobacter calcoaceticus</name>
    <dbReference type="NCBI Taxonomy" id="471"/>
    <lineage>
        <taxon>Bacteria</taxon>
        <taxon>Pseudomonadati</taxon>
        <taxon>Pseudomonadota</taxon>
        <taxon>Gammaproteobacteria</taxon>
        <taxon>Moraxellales</taxon>
        <taxon>Moraxellaceae</taxon>
        <taxon>Acinetobacter</taxon>
        <taxon>Acinetobacter calcoaceticus/baumannii complex</taxon>
    </lineage>
</organism>
<name>A0A4R1XQA5_ACICA</name>
<dbReference type="AlphaFoldDB" id="A0A4R1XQA5"/>
<evidence type="ECO:0000259" key="1">
    <source>
        <dbReference type="Pfam" id="PF12697"/>
    </source>
</evidence>
<keyword evidence="3" id="KW-1185">Reference proteome</keyword>
<sequence length="705" mass="79615">MLSTSRDLGHIFYHFVEICEKYRMISINYLLMIIMLSKNTIKMLLLMTTAPLLYTGCQVVSVKNQALNVSIANERDSILTRNKMSEASLNVLSMTGSEAKSCTEDPDDCVSKLQKIPQILDEQLLSTASEIYLSKAIALGSSSACKTSVLSKHRSEERLLEQQQNYNQCLDQHMQMLDKSLRYSYAYLFDTKRQPQDRIFDNRQVQIRDFYNQALAKLVSSYSLRYKDEKISTEIKVGDSIYKLNAKNYPQLEGQDIQNFLSSYNLNFSGLRSTNRRDGFGAEFVAILPSSEKEEEGKYIIDPLHYPYKNGVNPNIHSAQYLPVTIAAEPQTAQSIEQIIKSPEIRLDIYDPFNTESLKIAAQDYPLAANFSAPYGLWLAENNLGAAAYLSLIDRDQHLTMPHLYMLEPYNPNKKVIVLVHGLASSPEAWIRLTNDIMGDQVLREHYQVWQVFYSTNMPILESRFQVNAIIKQAFATLDPKAPAAKDAVLIGHSMGGIIARLLVSDADLTKQALKVLNPRQISKFKNNEIFTQRLSIQPIQNFDRAIFLAAPHRGTAFADRWFTKLARRIIKLPVAFVGALADTVEDKDLDLKHFIDQMGQGIIQNGPSDLSHNSKFTDLTEDVVPKKGMKFHSIMGNHTDSTDLDVISDGVVPYRSAHLDGAVSEKIIKGGHSIQETPEAVLELRRILRLHLTELGLYTPTPLK</sequence>
<dbReference type="Proteomes" id="UP000294963">
    <property type="component" value="Unassembled WGS sequence"/>
</dbReference>
<dbReference type="Pfam" id="PF12697">
    <property type="entry name" value="Abhydrolase_6"/>
    <property type="match status" value="1"/>
</dbReference>
<dbReference type="Gene3D" id="3.40.50.1820">
    <property type="entry name" value="alpha/beta hydrolase"/>
    <property type="match status" value="1"/>
</dbReference>
<reference evidence="2 3" key="1">
    <citation type="submission" date="2019-03" db="EMBL/GenBank/DDBJ databases">
        <title>Genomic analyses of the natural microbiome of Caenorhabditis elegans.</title>
        <authorList>
            <person name="Samuel B."/>
        </authorList>
    </citation>
    <scope>NUCLEOTIDE SEQUENCE [LARGE SCALE GENOMIC DNA]</scope>
    <source>
        <strain evidence="2 3">JUb89</strain>
    </source>
</reference>
<dbReference type="EMBL" id="SLVJ01000013">
    <property type="protein sequence ID" value="TCM66447.1"/>
    <property type="molecule type" value="Genomic_DNA"/>
</dbReference>